<dbReference type="PANTHER" id="PTHR12126:SF11">
    <property type="entry name" value="NADH DEHYDROGENASE [UBIQUINONE] 1 ALPHA SUBCOMPLEX SUBUNIT 9, MITOCHONDRIAL"/>
    <property type="match status" value="1"/>
</dbReference>
<dbReference type="Pfam" id="PF13460">
    <property type="entry name" value="NAD_binding_10"/>
    <property type="match status" value="1"/>
</dbReference>
<reference evidence="2 3" key="1">
    <citation type="submission" date="2019-09" db="EMBL/GenBank/DDBJ databases">
        <title>Screening of Novel Bioactive Compounds from Soil-Associated.</title>
        <authorList>
            <person name="Zhao S."/>
        </authorList>
    </citation>
    <scope>NUCLEOTIDE SEQUENCE [LARGE SCALE GENOMIC DNA]</scope>
    <source>
        <strain evidence="2 3">HIT-DPA4</strain>
    </source>
</reference>
<dbReference type="SUPFAM" id="SSF51735">
    <property type="entry name" value="NAD(P)-binding Rossmann-fold domains"/>
    <property type="match status" value="1"/>
</dbReference>
<comment type="caution">
    <text evidence="2">The sequence shown here is derived from an EMBL/GenBank/DDBJ whole genome shotgun (WGS) entry which is preliminary data.</text>
</comment>
<dbReference type="EMBL" id="VZRB01000007">
    <property type="protein sequence ID" value="KAB1147254.1"/>
    <property type="molecule type" value="Genomic_DNA"/>
</dbReference>
<dbReference type="AlphaFoldDB" id="A0A6H9V2F1"/>
<feature type="domain" description="NAD(P)-binding" evidence="1">
    <location>
        <begin position="11"/>
        <end position="109"/>
    </location>
</feature>
<evidence type="ECO:0000259" key="1">
    <source>
        <dbReference type="Pfam" id="PF13460"/>
    </source>
</evidence>
<gene>
    <name evidence="2" type="ORF">F7R91_13175</name>
</gene>
<accession>A0A6H9V2F1</accession>
<name>A0A6H9V2F1_9ACTN</name>
<dbReference type="PANTHER" id="PTHR12126">
    <property type="entry name" value="NADH-UBIQUINONE OXIDOREDUCTASE 39 KDA SUBUNIT-RELATED"/>
    <property type="match status" value="1"/>
</dbReference>
<protein>
    <submittedName>
        <fullName evidence="2">NAD(P)H-binding protein</fullName>
    </submittedName>
</protein>
<dbReference type="InterPro" id="IPR036291">
    <property type="entry name" value="NAD(P)-bd_dom_sf"/>
</dbReference>
<dbReference type="Gene3D" id="3.40.50.720">
    <property type="entry name" value="NAD(P)-binding Rossmann-like Domain"/>
    <property type="match status" value="1"/>
</dbReference>
<evidence type="ECO:0000313" key="3">
    <source>
        <dbReference type="Proteomes" id="UP000442707"/>
    </source>
</evidence>
<dbReference type="GO" id="GO:0044877">
    <property type="term" value="F:protein-containing complex binding"/>
    <property type="evidence" value="ECO:0007669"/>
    <property type="project" value="TreeGrafter"/>
</dbReference>
<dbReference type="RefSeq" id="WP_150947876.1">
    <property type="nucleotide sequence ID" value="NZ_VZRB01000007.1"/>
</dbReference>
<keyword evidence="3" id="KW-1185">Reference proteome</keyword>
<proteinExistence type="predicted"/>
<dbReference type="InterPro" id="IPR016040">
    <property type="entry name" value="NAD(P)-bd_dom"/>
</dbReference>
<dbReference type="InterPro" id="IPR051207">
    <property type="entry name" value="ComplexI_NDUFA9_subunit"/>
</dbReference>
<dbReference type="Proteomes" id="UP000442707">
    <property type="component" value="Unassembled WGS sequence"/>
</dbReference>
<sequence length="257" mass="27043">MSAEKKIAVAGATGRLGRHVADVLKERGHDVVPMSRATGVDIVTGAGLADALAGVDVVIDAASTPSPDRQEATEFFTAAARNLHEAGQKAGVRRMVVVSIIGIDGSTTGYNAAKLEHERAVLAGPVPTRVLRAAQFHEFVEQLVQWGRQGDTVYVPKMRTQLVAARAVAEALVDLAEAEDAPGARAPFPEVAGPREERLEDAVRLLLARREPSVKVAAVSDTDDSQRELFEGGGLLPGAGARLAGPTYEEWVAAEAA</sequence>
<evidence type="ECO:0000313" key="2">
    <source>
        <dbReference type="EMBL" id="KAB1147254.1"/>
    </source>
</evidence>
<organism evidence="2 3">
    <name type="scientific">Streptomyces luteolifulvus</name>
    <dbReference type="NCBI Taxonomy" id="2615112"/>
    <lineage>
        <taxon>Bacteria</taxon>
        <taxon>Bacillati</taxon>
        <taxon>Actinomycetota</taxon>
        <taxon>Actinomycetes</taxon>
        <taxon>Kitasatosporales</taxon>
        <taxon>Streptomycetaceae</taxon>
        <taxon>Streptomyces</taxon>
    </lineage>
</organism>